<dbReference type="KEGG" id="reo:HUE58_04905"/>
<dbReference type="NCBIfam" id="TIGR01988">
    <property type="entry name" value="Ubi-OHases"/>
    <property type="match status" value="1"/>
</dbReference>
<evidence type="ECO:0000313" key="11">
    <source>
        <dbReference type="Proteomes" id="UP000509429"/>
    </source>
</evidence>
<evidence type="ECO:0000256" key="8">
    <source>
        <dbReference type="ARBA" id="ARBA00065734"/>
    </source>
</evidence>
<evidence type="ECO:0000256" key="2">
    <source>
        <dbReference type="ARBA" id="ARBA00004749"/>
    </source>
</evidence>
<dbReference type="UniPathway" id="UPA00232"/>
<evidence type="ECO:0000256" key="1">
    <source>
        <dbReference type="ARBA" id="ARBA00001974"/>
    </source>
</evidence>
<dbReference type="Gene3D" id="3.50.50.60">
    <property type="entry name" value="FAD/NAD(P)-binding domain"/>
    <property type="match status" value="2"/>
</dbReference>
<accession>A0A6N0HQ76</accession>
<evidence type="ECO:0000313" key="10">
    <source>
        <dbReference type="EMBL" id="QKQ24458.1"/>
    </source>
</evidence>
<comment type="subunit">
    <text evidence="8">Component of the Ubi complex metabolon, which regroups five ubiquinone biosynthesis proteins (UbiE, UbiF, UbiG, UbiH and UbiI) and two accessory factors (UbiK and the lipid-binding protein UbiJ).</text>
</comment>
<dbReference type="InterPro" id="IPR051205">
    <property type="entry name" value="UbiH/COQ6_monooxygenase"/>
</dbReference>
<dbReference type="GO" id="GO:0006744">
    <property type="term" value="P:ubiquinone biosynthetic process"/>
    <property type="evidence" value="ECO:0007669"/>
    <property type="project" value="UniProtKB-UniPathway"/>
</dbReference>
<proteinExistence type="inferred from homology"/>
<dbReference type="AlphaFoldDB" id="A0A6N0HQ76"/>
<gene>
    <name evidence="10" type="ORF">HUE58_04905</name>
</gene>
<dbReference type="RefSeq" id="WP_174605895.1">
    <property type="nucleotide sequence ID" value="NZ_CP054490.1"/>
</dbReference>
<evidence type="ECO:0000256" key="3">
    <source>
        <dbReference type="ARBA" id="ARBA00005349"/>
    </source>
</evidence>
<dbReference type="InterPro" id="IPR010971">
    <property type="entry name" value="UbiH/COQ6"/>
</dbReference>
<dbReference type="GO" id="GO:0071949">
    <property type="term" value="F:FAD binding"/>
    <property type="evidence" value="ECO:0007669"/>
    <property type="project" value="InterPro"/>
</dbReference>
<evidence type="ECO:0000256" key="7">
    <source>
        <dbReference type="ARBA" id="ARBA00023033"/>
    </source>
</evidence>
<dbReference type="InterPro" id="IPR002938">
    <property type="entry name" value="FAD-bd"/>
</dbReference>
<dbReference type="PRINTS" id="PR00420">
    <property type="entry name" value="RNGMNOXGNASE"/>
</dbReference>
<dbReference type="EMBL" id="CP054490">
    <property type="protein sequence ID" value="QKQ24458.1"/>
    <property type="molecule type" value="Genomic_DNA"/>
</dbReference>
<keyword evidence="6" id="KW-0560">Oxidoreductase</keyword>
<evidence type="ECO:0000256" key="4">
    <source>
        <dbReference type="ARBA" id="ARBA00022630"/>
    </source>
</evidence>
<reference evidence="10 11" key="1">
    <citation type="submission" date="2020-05" db="EMBL/GenBank/DDBJ databases">
        <title>Horizontal transmission and recombination maintain forever young bacterial symbiont genomes.</title>
        <authorList>
            <person name="Russell S.L."/>
            <person name="Pepper-Tunick E."/>
            <person name="Svedberg J."/>
            <person name="Byrne A."/>
            <person name="Ruelas Castillo J."/>
            <person name="Vollmers C."/>
            <person name="Beinart R.A."/>
            <person name="Corbett-Detig R."/>
        </authorList>
    </citation>
    <scope>NUCLEOTIDE SEQUENCE [LARGE SCALE GENOMIC DNA]</scope>
    <source>
        <strain evidence="10">JDF_Ridge</strain>
    </source>
</reference>
<dbReference type="PROSITE" id="PS01304">
    <property type="entry name" value="UBIH"/>
    <property type="match status" value="1"/>
</dbReference>
<dbReference type="SUPFAM" id="SSF51905">
    <property type="entry name" value="FAD/NAD(P)-binding domain"/>
    <property type="match status" value="1"/>
</dbReference>
<comment type="cofactor">
    <cofactor evidence="1">
        <name>FAD</name>
        <dbReference type="ChEBI" id="CHEBI:57692"/>
    </cofactor>
</comment>
<evidence type="ECO:0000256" key="6">
    <source>
        <dbReference type="ARBA" id="ARBA00023002"/>
    </source>
</evidence>
<dbReference type="Proteomes" id="UP000509429">
    <property type="component" value="Chromosome"/>
</dbReference>
<sequence length="393" mass="44048">MHAENNLQYDIAIIGGSMVGQAFALSMINKGLKIVIIEPNCPNPELQDKHHTRVSAITPKSEALLKNIGVWGLIKRKYTFTDTHVWDQNSHGSLDFHKEDGGVDQLGYIIENDAIQSAMYAALEKAHIEFIRTKLTAIHKIDDGYQADLDNNQQVACSLLIGADGAKSNVRELADIEYVENNYQQKAIVCNIESSQSFQNTTWQRFLSDSIIALLPLSDTQASIVWSAENHLANELMQLSTEKFADKLSQGVEYRFGRFKVVSDIQAFPLIERSAQDYVQNNLALIGDAAHNIHPLAGQGVNLGFSDVAELSQQLQSNNKSLGDYLVLRKYARTRRLDNELMAKTMTGLNWIYKENNEPLRWLRGFGMNLINESSTLKSFLQKQASGNTPFNI</sequence>
<evidence type="ECO:0000259" key="9">
    <source>
        <dbReference type="Pfam" id="PF01494"/>
    </source>
</evidence>
<dbReference type="InterPro" id="IPR018168">
    <property type="entry name" value="Ubi_Hdrlase_CS"/>
</dbReference>
<feature type="domain" description="FAD-binding" evidence="9">
    <location>
        <begin position="9"/>
        <end position="336"/>
    </location>
</feature>
<dbReference type="GO" id="GO:0004497">
    <property type="term" value="F:monooxygenase activity"/>
    <property type="evidence" value="ECO:0007669"/>
    <property type="project" value="UniProtKB-KW"/>
</dbReference>
<comment type="pathway">
    <text evidence="2">Cofactor biosynthesis; ubiquinone biosynthesis.</text>
</comment>
<name>A0A6N0HQ76_9GAMM</name>
<dbReference type="GO" id="GO:0110142">
    <property type="term" value="C:ubiquinone biosynthesis complex"/>
    <property type="evidence" value="ECO:0007669"/>
    <property type="project" value="UniProtKB-ARBA"/>
</dbReference>
<dbReference type="Pfam" id="PF01494">
    <property type="entry name" value="FAD_binding_3"/>
    <property type="match status" value="1"/>
</dbReference>
<organism evidence="10 11">
    <name type="scientific">Candidatus Ruthia endofausta</name>
    <dbReference type="NCBI Taxonomy" id="2738852"/>
    <lineage>
        <taxon>Bacteria</taxon>
        <taxon>Pseudomonadati</taxon>
        <taxon>Pseudomonadota</taxon>
        <taxon>Gammaproteobacteria</taxon>
        <taxon>Candidatus Pseudothioglobaceae</taxon>
        <taxon>Candidatus Ruthturnera</taxon>
    </lineage>
</organism>
<keyword evidence="7" id="KW-0503">Monooxygenase</keyword>
<evidence type="ECO:0000256" key="5">
    <source>
        <dbReference type="ARBA" id="ARBA00022827"/>
    </source>
</evidence>
<dbReference type="PANTHER" id="PTHR43876">
    <property type="entry name" value="UBIQUINONE BIOSYNTHESIS MONOOXYGENASE COQ6, MITOCHONDRIAL"/>
    <property type="match status" value="1"/>
</dbReference>
<comment type="similarity">
    <text evidence="3">Belongs to the UbiH/COQ6 family.</text>
</comment>
<keyword evidence="11" id="KW-1185">Reference proteome</keyword>
<keyword evidence="5" id="KW-0274">FAD</keyword>
<dbReference type="InterPro" id="IPR036188">
    <property type="entry name" value="FAD/NAD-bd_sf"/>
</dbReference>
<dbReference type="PANTHER" id="PTHR43876:SF7">
    <property type="entry name" value="UBIQUINONE BIOSYNTHESIS MONOOXYGENASE COQ6, MITOCHONDRIAL"/>
    <property type="match status" value="1"/>
</dbReference>
<keyword evidence="10" id="KW-0830">Ubiquinone</keyword>
<dbReference type="FunFam" id="3.50.50.60:FF:000021">
    <property type="entry name" value="Ubiquinone biosynthesis monooxygenase COQ6"/>
    <property type="match status" value="1"/>
</dbReference>
<keyword evidence="4" id="KW-0285">Flavoprotein</keyword>
<protein>
    <submittedName>
        <fullName evidence="10">UbiH/UbiF/VisC/COQ6 family ubiquinone biosynthesis hydroxylase</fullName>
    </submittedName>
</protein>
<dbReference type="GO" id="GO:0016705">
    <property type="term" value="F:oxidoreductase activity, acting on paired donors, with incorporation or reduction of molecular oxygen"/>
    <property type="evidence" value="ECO:0007669"/>
    <property type="project" value="InterPro"/>
</dbReference>